<accession>A0A067QYI9</accession>
<dbReference type="Proteomes" id="UP000027135">
    <property type="component" value="Unassembled WGS sequence"/>
</dbReference>
<gene>
    <name evidence="2" type="ORF">L798_15687</name>
</gene>
<dbReference type="OrthoDB" id="6337960at2759"/>
<evidence type="ECO:0000313" key="2">
    <source>
        <dbReference type="EMBL" id="KDR10025.1"/>
    </source>
</evidence>
<feature type="compositionally biased region" description="Polar residues" evidence="1">
    <location>
        <begin position="181"/>
        <end position="194"/>
    </location>
</feature>
<dbReference type="PANTHER" id="PTHR34756">
    <property type="entry name" value="CELL DIVISION CYCLE-ASSOCIATED PROTEIN 3"/>
    <property type="match status" value="1"/>
</dbReference>
<protein>
    <submittedName>
        <fullName evidence="2">Uncharacterized protein</fullName>
    </submittedName>
</protein>
<evidence type="ECO:0000256" key="1">
    <source>
        <dbReference type="SAM" id="MobiDB-lite"/>
    </source>
</evidence>
<dbReference type="InterPro" id="IPR038832">
    <property type="entry name" value="CDCA3"/>
</dbReference>
<proteinExistence type="predicted"/>
<name>A0A067QYI9_ZOONE</name>
<sequence>MGNSAAHFKEVFQGNEHPNVSDPESPICVPIQKLIDPRSPTDQFNRTPIEVAGFPIKTRKMINSAHMRESLGPTARGSYLKSEDISESPKVEEPMKKLHRLRLLSDDPRSPSSGILRTPIQVESTPEDVYYKSDEEESSPADCLFTDTSLEDLVLHPSINSGNKPRFSLLDPGLPSEESAHTQNQLDDPSHSLNHQTADACVTSQSGDLESNCNAEDPGDVRETQLNCRKPVVGTMTPMKSNKTNEDCLIRKLFNDPDSKEHLMQASPKARTPLQTVSANGITPQQILRVKQSRGINQEIGRLSGIENTPPDTLNIRGTLTKNKQPQKYNMSSSWEPENTIIL</sequence>
<dbReference type="InParanoid" id="A0A067QYI9"/>
<feature type="region of interest" description="Disordered" evidence="1">
    <location>
        <begin position="156"/>
        <end position="194"/>
    </location>
</feature>
<dbReference type="PANTHER" id="PTHR34756:SF1">
    <property type="entry name" value="CELL DIVISION CYCLE-ASSOCIATED PROTEIN 3"/>
    <property type="match status" value="1"/>
</dbReference>
<evidence type="ECO:0000313" key="3">
    <source>
        <dbReference type="Proteomes" id="UP000027135"/>
    </source>
</evidence>
<dbReference type="EMBL" id="KK853191">
    <property type="protein sequence ID" value="KDR10025.1"/>
    <property type="molecule type" value="Genomic_DNA"/>
</dbReference>
<keyword evidence="3" id="KW-1185">Reference proteome</keyword>
<dbReference type="AlphaFoldDB" id="A0A067QYI9"/>
<organism evidence="2 3">
    <name type="scientific">Zootermopsis nevadensis</name>
    <name type="common">Dampwood termite</name>
    <dbReference type="NCBI Taxonomy" id="136037"/>
    <lineage>
        <taxon>Eukaryota</taxon>
        <taxon>Metazoa</taxon>
        <taxon>Ecdysozoa</taxon>
        <taxon>Arthropoda</taxon>
        <taxon>Hexapoda</taxon>
        <taxon>Insecta</taxon>
        <taxon>Pterygota</taxon>
        <taxon>Neoptera</taxon>
        <taxon>Polyneoptera</taxon>
        <taxon>Dictyoptera</taxon>
        <taxon>Blattodea</taxon>
        <taxon>Blattoidea</taxon>
        <taxon>Termitoidae</taxon>
        <taxon>Termopsidae</taxon>
        <taxon>Zootermopsis</taxon>
    </lineage>
</organism>
<feature type="region of interest" description="Disordered" evidence="1">
    <location>
        <begin position="69"/>
        <end position="141"/>
    </location>
</feature>
<reference evidence="2 3" key="1">
    <citation type="journal article" date="2014" name="Nat. Commun.">
        <title>Molecular traces of alternative social organization in a termite genome.</title>
        <authorList>
            <person name="Terrapon N."/>
            <person name="Li C."/>
            <person name="Robertson H.M."/>
            <person name="Ji L."/>
            <person name="Meng X."/>
            <person name="Booth W."/>
            <person name="Chen Z."/>
            <person name="Childers C.P."/>
            <person name="Glastad K.M."/>
            <person name="Gokhale K."/>
            <person name="Gowin J."/>
            <person name="Gronenberg W."/>
            <person name="Hermansen R.A."/>
            <person name="Hu H."/>
            <person name="Hunt B.G."/>
            <person name="Huylmans A.K."/>
            <person name="Khalil S.M."/>
            <person name="Mitchell R.D."/>
            <person name="Munoz-Torres M.C."/>
            <person name="Mustard J.A."/>
            <person name="Pan H."/>
            <person name="Reese J.T."/>
            <person name="Scharf M.E."/>
            <person name="Sun F."/>
            <person name="Vogel H."/>
            <person name="Xiao J."/>
            <person name="Yang W."/>
            <person name="Yang Z."/>
            <person name="Yang Z."/>
            <person name="Zhou J."/>
            <person name="Zhu J."/>
            <person name="Brent C.S."/>
            <person name="Elsik C.G."/>
            <person name="Goodisman M.A."/>
            <person name="Liberles D.A."/>
            <person name="Roe R.M."/>
            <person name="Vargo E.L."/>
            <person name="Vilcinskas A."/>
            <person name="Wang J."/>
            <person name="Bornberg-Bauer E."/>
            <person name="Korb J."/>
            <person name="Zhang G."/>
            <person name="Liebig J."/>
        </authorList>
    </citation>
    <scope>NUCLEOTIDE SEQUENCE [LARGE SCALE GENOMIC DNA]</scope>
    <source>
        <tissue evidence="2">Whole organism</tissue>
    </source>
</reference>
<feature type="compositionally biased region" description="Basic and acidic residues" evidence="1">
    <location>
        <begin position="81"/>
        <end position="96"/>
    </location>
</feature>